<dbReference type="STRING" id="8022.A0A060XD08"/>
<dbReference type="GO" id="GO:0030976">
    <property type="term" value="F:thiamine pyrophosphate binding"/>
    <property type="evidence" value="ECO:0007669"/>
    <property type="project" value="TreeGrafter"/>
</dbReference>
<dbReference type="PANTHER" id="PTHR43195:SF3">
    <property type="entry name" value="TRANSKETOLASE"/>
    <property type="match status" value="1"/>
</dbReference>
<name>A0A060XD08_ONCMY</name>
<dbReference type="InterPro" id="IPR009014">
    <property type="entry name" value="Transketo_C/PFOR_II"/>
</dbReference>
<proteinExistence type="predicted"/>
<evidence type="ECO:0000256" key="4">
    <source>
        <dbReference type="ARBA" id="ARBA00022723"/>
    </source>
</evidence>
<keyword evidence="6" id="KW-0786">Thiamine pyrophosphate</keyword>
<accession>A0A060XD08</accession>
<evidence type="ECO:0000256" key="2">
    <source>
        <dbReference type="ARBA" id="ARBA00013152"/>
    </source>
</evidence>
<feature type="domain" description="Transketolase C-terminal" evidence="8">
    <location>
        <begin position="52"/>
        <end position="125"/>
    </location>
</feature>
<evidence type="ECO:0000259" key="8">
    <source>
        <dbReference type="Pfam" id="PF02780"/>
    </source>
</evidence>
<keyword evidence="4" id="KW-0479">Metal-binding</keyword>
<keyword evidence="3" id="KW-0808">Transferase</keyword>
<evidence type="ECO:0000313" key="9">
    <source>
        <dbReference type="EMBL" id="CDQ77538.1"/>
    </source>
</evidence>
<dbReference type="GO" id="GO:0005789">
    <property type="term" value="C:endoplasmic reticulum membrane"/>
    <property type="evidence" value="ECO:0007669"/>
    <property type="project" value="TreeGrafter"/>
</dbReference>
<dbReference type="SUPFAM" id="SSF52922">
    <property type="entry name" value="TK C-terminal domain-like"/>
    <property type="match status" value="1"/>
</dbReference>
<protein>
    <recommendedName>
        <fullName evidence="2">transketolase</fullName>
        <ecNumber evidence="2">2.2.1.1</ecNumber>
    </recommendedName>
</protein>
<evidence type="ECO:0000256" key="1">
    <source>
        <dbReference type="ARBA" id="ARBA00002931"/>
    </source>
</evidence>
<dbReference type="AlphaFoldDB" id="A0A060XD08"/>
<gene>
    <name evidence="9" type="ORF">GSONMT00003198001</name>
</gene>
<evidence type="ECO:0000256" key="3">
    <source>
        <dbReference type="ARBA" id="ARBA00022679"/>
    </source>
</evidence>
<evidence type="ECO:0000256" key="7">
    <source>
        <dbReference type="ARBA" id="ARBA00049473"/>
    </source>
</evidence>
<sequence>MPLPQHQKICFVFKPSNYSILFSKGVCYIRTSHPDNPIIYSSNEDFHVGQAKVVYQSAEDKVTVIGAGITLHEAMAAAEMLKKERIFIRVIDPFTIKPLDSKTIIEHTRQTRGRILTVEDHYYEGMLFATRSRCSLNLNMQIYARTRQ</sequence>
<dbReference type="Pfam" id="PF02780">
    <property type="entry name" value="Transketolase_C"/>
    <property type="match status" value="1"/>
</dbReference>
<dbReference type="InterPro" id="IPR033248">
    <property type="entry name" value="Transketolase_C"/>
</dbReference>
<dbReference type="GO" id="GO:0046872">
    <property type="term" value="F:metal ion binding"/>
    <property type="evidence" value="ECO:0007669"/>
    <property type="project" value="UniProtKB-KW"/>
</dbReference>
<dbReference type="InterPro" id="IPR051424">
    <property type="entry name" value="Transketolase-like"/>
</dbReference>
<reference evidence="9" key="2">
    <citation type="submission" date="2014-03" db="EMBL/GenBank/DDBJ databases">
        <authorList>
            <person name="Genoscope - CEA"/>
        </authorList>
    </citation>
    <scope>NUCLEOTIDE SEQUENCE</scope>
</reference>
<reference evidence="9" key="1">
    <citation type="journal article" date="2014" name="Nat. Commun.">
        <title>The rainbow trout genome provides novel insights into evolution after whole-genome duplication in vertebrates.</title>
        <authorList>
            <person name="Berthelot C."/>
            <person name="Brunet F."/>
            <person name="Chalopin D."/>
            <person name="Juanchich A."/>
            <person name="Bernard M."/>
            <person name="Noel B."/>
            <person name="Bento P."/>
            <person name="Da Silva C."/>
            <person name="Labadie K."/>
            <person name="Alberti A."/>
            <person name="Aury J.M."/>
            <person name="Louis A."/>
            <person name="Dehais P."/>
            <person name="Bardou P."/>
            <person name="Montfort J."/>
            <person name="Klopp C."/>
            <person name="Cabau C."/>
            <person name="Gaspin C."/>
            <person name="Thorgaard G.H."/>
            <person name="Boussaha M."/>
            <person name="Quillet E."/>
            <person name="Guyomard R."/>
            <person name="Galiana D."/>
            <person name="Bobe J."/>
            <person name="Volff J.N."/>
            <person name="Genet C."/>
            <person name="Wincker P."/>
            <person name="Jaillon O."/>
            <person name="Roest Crollius H."/>
            <person name="Guiguen Y."/>
        </authorList>
    </citation>
    <scope>NUCLEOTIDE SEQUENCE [LARGE SCALE GENOMIC DNA]</scope>
</reference>
<dbReference type="Gene3D" id="3.40.50.920">
    <property type="match status" value="1"/>
</dbReference>
<dbReference type="EMBL" id="FR905239">
    <property type="protein sequence ID" value="CDQ77538.1"/>
    <property type="molecule type" value="Genomic_DNA"/>
</dbReference>
<dbReference type="PaxDb" id="8022-A0A060XD08"/>
<evidence type="ECO:0000313" key="10">
    <source>
        <dbReference type="Proteomes" id="UP000193380"/>
    </source>
</evidence>
<comment type="catalytic activity">
    <reaction evidence="7">
        <text>D-sedoheptulose 7-phosphate + D-glyceraldehyde 3-phosphate = aldehydo-D-ribose 5-phosphate + D-xylulose 5-phosphate</text>
        <dbReference type="Rhea" id="RHEA:10508"/>
        <dbReference type="ChEBI" id="CHEBI:57483"/>
        <dbReference type="ChEBI" id="CHEBI:57737"/>
        <dbReference type="ChEBI" id="CHEBI:58273"/>
        <dbReference type="ChEBI" id="CHEBI:59776"/>
        <dbReference type="EC" id="2.2.1.1"/>
    </reaction>
</comment>
<organism evidence="9 10">
    <name type="scientific">Oncorhynchus mykiss</name>
    <name type="common">Rainbow trout</name>
    <name type="synonym">Salmo gairdneri</name>
    <dbReference type="NCBI Taxonomy" id="8022"/>
    <lineage>
        <taxon>Eukaryota</taxon>
        <taxon>Metazoa</taxon>
        <taxon>Chordata</taxon>
        <taxon>Craniata</taxon>
        <taxon>Vertebrata</taxon>
        <taxon>Euteleostomi</taxon>
        <taxon>Actinopterygii</taxon>
        <taxon>Neopterygii</taxon>
        <taxon>Teleostei</taxon>
        <taxon>Protacanthopterygii</taxon>
        <taxon>Salmoniformes</taxon>
        <taxon>Salmonidae</taxon>
        <taxon>Salmoninae</taxon>
        <taxon>Oncorhynchus</taxon>
    </lineage>
</organism>
<evidence type="ECO:0000256" key="5">
    <source>
        <dbReference type="ARBA" id="ARBA00022842"/>
    </source>
</evidence>
<keyword evidence="5" id="KW-0460">Magnesium</keyword>
<dbReference type="GO" id="GO:0009052">
    <property type="term" value="P:pentose-phosphate shunt, non-oxidative branch"/>
    <property type="evidence" value="ECO:0007669"/>
    <property type="project" value="TreeGrafter"/>
</dbReference>
<evidence type="ECO:0000256" key="6">
    <source>
        <dbReference type="ARBA" id="ARBA00023052"/>
    </source>
</evidence>
<dbReference type="PANTHER" id="PTHR43195">
    <property type="entry name" value="TRANSKETOLASE"/>
    <property type="match status" value="1"/>
</dbReference>
<dbReference type="GO" id="GO:0070062">
    <property type="term" value="C:extracellular exosome"/>
    <property type="evidence" value="ECO:0007669"/>
    <property type="project" value="TreeGrafter"/>
</dbReference>
<dbReference type="GO" id="GO:0004802">
    <property type="term" value="F:transketolase activity"/>
    <property type="evidence" value="ECO:0007669"/>
    <property type="project" value="UniProtKB-EC"/>
</dbReference>
<dbReference type="EC" id="2.2.1.1" evidence="2"/>
<comment type="function">
    <text evidence="1">Catalyzes the transfer of a two-carbon ketol group from a ketose donor to an aldose acceptor, via a covalent intermediate with the cofactor thiamine pyrophosphate.</text>
</comment>
<dbReference type="Proteomes" id="UP000193380">
    <property type="component" value="Unassembled WGS sequence"/>
</dbReference>